<dbReference type="SMART" id="SM00860">
    <property type="entry name" value="SMI1_KNR4"/>
    <property type="match status" value="1"/>
</dbReference>
<dbReference type="OrthoDB" id="980721at2"/>
<evidence type="ECO:0000259" key="1">
    <source>
        <dbReference type="SMART" id="SM00860"/>
    </source>
</evidence>
<dbReference type="SUPFAM" id="SSF160631">
    <property type="entry name" value="SMI1/KNR4-like"/>
    <property type="match status" value="1"/>
</dbReference>
<sequence length="139" mass="16546">MEILERLKSLNKPVPKSPALPVEEDVKNAEEKFGVKFPPSYVEYQLEYSDIFFGTFEPYRLIEDGSYLDLIKAVSEAREYGLPENLLPFLEDNGDYYRFDLNSEAPEYIVRYWTHNGTTDEKWENFLDWVERCWIEEQV</sequence>
<proteinExistence type="predicted"/>
<organism evidence="2 3">
    <name type="scientific">Rufibacter hautae</name>
    <dbReference type="NCBI Taxonomy" id="2595005"/>
    <lineage>
        <taxon>Bacteria</taxon>
        <taxon>Pseudomonadati</taxon>
        <taxon>Bacteroidota</taxon>
        <taxon>Cytophagia</taxon>
        <taxon>Cytophagales</taxon>
        <taxon>Hymenobacteraceae</taxon>
        <taxon>Rufibacter</taxon>
    </lineage>
</organism>
<dbReference type="EMBL" id="VKKY01000001">
    <property type="protein sequence ID" value="KAA3440027.1"/>
    <property type="molecule type" value="Genomic_DNA"/>
</dbReference>
<dbReference type="AlphaFoldDB" id="A0A5B6TKW3"/>
<accession>A0A5B6TKW3</accession>
<dbReference type="Gene3D" id="3.40.1580.10">
    <property type="entry name" value="SMI1/KNR4-like"/>
    <property type="match status" value="1"/>
</dbReference>
<gene>
    <name evidence="2" type="ORF">FOA19_04990</name>
</gene>
<dbReference type="Proteomes" id="UP000324133">
    <property type="component" value="Unassembled WGS sequence"/>
</dbReference>
<keyword evidence="3" id="KW-1185">Reference proteome</keyword>
<comment type="caution">
    <text evidence="2">The sequence shown here is derived from an EMBL/GenBank/DDBJ whole genome shotgun (WGS) entry which is preliminary data.</text>
</comment>
<feature type="domain" description="Knr4/Smi1-like" evidence="1">
    <location>
        <begin position="21"/>
        <end position="132"/>
    </location>
</feature>
<dbReference type="InterPro" id="IPR018958">
    <property type="entry name" value="Knr4/Smi1-like_dom"/>
</dbReference>
<dbReference type="InterPro" id="IPR037883">
    <property type="entry name" value="Knr4/Smi1-like_sf"/>
</dbReference>
<dbReference type="Pfam" id="PF14567">
    <property type="entry name" value="SUKH_5"/>
    <property type="match status" value="1"/>
</dbReference>
<evidence type="ECO:0000313" key="2">
    <source>
        <dbReference type="EMBL" id="KAA3440027.1"/>
    </source>
</evidence>
<protein>
    <submittedName>
        <fullName evidence="2">SMI1/KNR4 family protein</fullName>
    </submittedName>
</protein>
<name>A0A5B6TKW3_9BACT</name>
<evidence type="ECO:0000313" key="3">
    <source>
        <dbReference type="Proteomes" id="UP000324133"/>
    </source>
</evidence>
<reference evidence="2 3" key="1">
    <citation type="submission" date="2019-07" db="EMBL/GenBank/DDBJ databases">
        <title>Rufibacter sp. nov., isolated from lake sediment.</title>
        <authorList>
            <person name="Qu J.-H."/>
        </authorList>
    </citation>
    <scope>NUCLEOTIDE SEQUENCE [LARGE SCALE GENOMIC DNA]</scope>
    <source>
        <strain evidence="2 3">NBS58-1</strain>
    </source>
</reference>
<dbReference type="RefSeq" id="WP_149089665.1">
    <property type="nucleotide sequence ID" value="NZ_VKKY01000001.1"/>
</dbReference>